<evidence type="ECO:0000256" key="3">
    <source>
        <dbReference type="ARBA" id="ARBA00023163"/>
    </source>
</evidence>
<evidence type="ECO:0000259" key="4">
    <source>
        <dbReference type="PROSITE" id="PS01124"/>
    </source>
</evidence>
<dbReference type="Pfam" id="PF12833">
    <property type="entry name" value="HTH_18"/>
    <property type="match status" value="1"/>
</dbReference>
<feature type="domain" description="HTH araC/xylS-type" evidence="4">
    <location>
        <begin position="210"/>
        <end position="308"/>
    </location>
</feature>
<dbReference type="InterPro" id="IPR018062">
    <property type="entry name" value="HTH_AraC-typ_CS"/>
</dbReference>
<dbReference type="PANTHER" id="PTHR43280:SF30">
    <property type="entry name" value="MMSAB OPERON REGULATORY PROTEIN"/>
    <property type="match status" value="1"/>
</dbReference>
<dbReference type="PROSITE" id="PS00041">
    <property type="entry name" value="HTH_ARAC_FAMILY_1"/>
    <property type="match status" value="1"/>
</dbReference>
<dbReference type="CDD" id="cd06986">
    <property type="entry name" value="cupin_MmsR-like_N"/>
    <property type="match status" value="1"/>
</dbReference>
<dbReference type="EMBL" id="FXSZ01000007">
    <property type="protein sequence ID" value="SMO71591.1"/>
    <property type="molecule type" value="Genomic_DNA"/>
</dbReference>
<dbReference type="InterPro" id="IPR018060">
    <property type="entry name" value="HTH_AraC"/>
</dbReference>
<proteinExistence type="predicted"/>
<dbReference type="GO" id="GO:0003700">
    <property type="term" value="F:DNA-binding transcription factor activity"/>
    <property type="evidence" value="ECO:0007669"/>
    <property type="project" value="InterPro"/>
</dbReference>
<evidence type="ECO:0000313" key="5">
    <source>
        <dbReference type="EMBL" id="SMO71591.1"/>
    </source>
</evidence>
<dbReference type="Gene3D" id="1.10.10.60">
    <property type="entry name" value="Homeodomain-like"/>
    <property type="match status" value="2"/>
</dbReference>
<keyword evidence="2" id="KW-0238">DNA-binding</keyword>
<keyword evidence="3" id="KW-0804">Transcription</keyword>
<dbReference type="OrthoDB" id="9813413at2"/>
<dbReference type="PROSITE" id="PS01124">
    <property type="entry name" value="HTH_ARAC_FAMILY_2"/>
    <property type="match status" value="1"/>
</dbReference>
<gene>
    <name evidence="5" type="ORF">SAMN06265350_10732</name>
</gene>
<organism evidence="5 6">
    <name type="scientific">Solitalea koreensis</name>
    <dbReference type="NCBI Taxonomy" id="543615"/>
    <lineage>
        <taxon>Bacteria</taxon>
        <taxon>Pseudomonadati</taxon>
        <taxon>Bacteroidota</taxon>
        <taxon>Sphingobacteriia</taxon>
        <taxon>Sphingobacteriales</taxon>
        <taxon>Sphingobacteriaceae</taxon>
        <taxon>Solitalea</taxon>
    </lineage>
</organism>
<dbReference type="PANTHER" id="PTHR43280">
    <property type="entry name" value="ARAC-FAMILY TRANSCRIPTIONAL REGULATOR"/>
    <property type="match status" value="1"/>
</dbReference>
<dbReference type="InterPro" id="IPR020449">
    <property type="entry name" value="Tscrpt_reg_AraC-type_HTH"/>
</dbReference>
<dbReference type="Pfam" id="PF02311">
    <property type="entry name" value="AraC_binding"/>
    <property type="match status" value="1"/>
</dbReference>
<protein>
    <submittedName>
        <fullName evidence="5">AraC-like ligand binding domain-containing protein</fullName>
    </submittedName>
</protein>
<keyword evidence="1" id="KW-0805">Transcription regulation</keyword>
<name>A0A521DKH0_9SPHI</name>
<dbReference type="AlphaFoldDB" id="A0A521DKH0"/>
<evidence type="ECO:0000313" key="6">
    <source>
        <dbReference type="Proteomes" id="UP000315971"/>
    </source>
</evidence>
<dbReference type="SMART" id="SM00342">
    <property type="entry name" value="HTH_ARAC"/>
    <property type="match status" value="1"/>
</dbReference>
<dbReference type="InterPro" id="IPR037923">
    <property type="entry name" value="HTH-like"/>
</dbReference>
<dbReference type="InterPro" id="IPR009057">
    <property type="entry name" value="Homeodomain-like_sf"/>
</dbReference>
<dbReference type="GO" id="GO:0043565">
    <property type="term" value="F:sequence-specific DNA binding"/>
    <property type="evidence" value="ECO:0007669"/>
    <property type="project" value="InterPro"/>
</dbReference>
<reference evidence="5 6" key="1">
    <citation type="submission" date="2017-05" db="EMBL/GenBank/DDBJ databases">
        <authorList>
            <person name="Varghese N."/>
            <person name="Submissions S."/>
        </authorList>
    </citation>
    <scope>NUCLEOTIDE SEQUENCE [LARGE SCALE GENOMIC DNA]</scope>
    <source>
        <strain evidence="5 6">DSM 21342</strain>
    </source>
</reference>
<evidence type="ECO:0000256" key="1">
    <source>
        <dbReference type="ARBA" id="ARBA00023015"/>
    </source>
</evidence>
<dbReference type="SUPFAM" id="SSF51215">
    <property type="entry name" value="Regulatory protein AraC"/>
    <property type="match status" value="1"/>
</dbReference>
<evidence type="ECO:0000256" key="2">
    <source>
        <dbReference type="ARBA" id="ARBA00023125"/>
    </source>
</evidence>
<dbReference type="PRINTS" id="PR00032">
    <property type="entry name" value="HTHARAC"/>
</dbReference>
<sequence>MEKPNEETLKNLSFDESAPNAKIKRQIDGFVGAQQIDIPESALARHLNLFYITHIGYYPNAQFHYRRRENGCNDYILIYCLNGKGHYTCEQGSFTVKPNQFILLTPHQFHCYQSDIDDPWTIYWVHFTGKNIEDLKADLNLDRFSIPTDLPYNEKTIELWQEMYSSILDGFSTDNMNYANLSLYRFISFFLFPTKAKYTIKESKKVDPLEQSITFMKTNIHRRLSAEEIAKEFNFSASHYSALFKKKTGLSPIDFFIRIKIRYACQLLTQSNLIVKEVAEKIGYDDPYNFSRIFKKITGSSPLEYKKTIHKKFKDEALINN</sequence>
<dbReference type="Gene3D" id="2.60.120.280">
    <property type="entry name" value="Regulatory protein AraC"/>
    <property type="match status" value="1"/>
</dbReference>
<keyword evidence="6" id="KW-1185">Reference proteome</keyword>
<dbReference type="Proteomes" id="UP000315971">
    <property type="component" value="Unassembled WGS sequence"/>
</dbReference>
<accession>A0A521DKH0</accession>
<dbReference type="RefSeq" id="WP_142604224.1">
    <property type="nucleotide sequence ID" value="NZ_FXSZ01000007.1"/>
</dbReference>
<dbReference type="InterPro" id="IPR003313">
    <property type="entry name" value="AraC-bd"/>
</dbReference>
<dbReference type="SUPFAM" id="SSF46689">
    <property type="entry name" value="Homeodomain-like"/>
    <property type="match status" value="2"/>
</dbReference>